<dbReference type="HOGENOM" id="CLU_001265_11_1_1"/>
<evidence type="ECO:0000256" key="5">
    <source>
        <dbReference type="SAM" id="Phobius"/>
    </source>
</evidence>
<dbReference type="GO" id="GO:0016020">
    <property type="term" value="C:membrane"/>
    <property type="evidence" value="ECO:0007669"/>
    <property type="project" value="UniProtKB-SubCell"/>
</dbReference>
<evidence type="ECO:0008006" key="8">
    <source>
        <dbReference type="Google" id="ProtNLM"/>
    </source>
</evidence>
<feature type="non-terminal residue" evidence="6">
    <location>
        <position position="1"/>
    </location>
</feature>
<keyword evidence="3 5" id="KW-1133">Transmembrane helix</keyword>
<evidence type="ECO:0000256" key="3">
    <source>
        <dbReference type="ARBA" id="ARBA00022989"/>
    </source>
</evidence>
<reference evidence="6 7" key="1">
    <citation type="journal article" date="2012" name="PLoS Pathog.">
        <title>Diverse lifestyles and strategies of plant pathogenesis encoded in the genomes of eighteen Dothideomycetes fungi.</title>
        <authorList>
            <person name="Ohm R.A."/>
            <person name="Feau N."/>
            <person name="Henrissat B."/>
            <person name="Schoch C.L."/>
            <person name="Horwitz B.A."/>
            <person name="Barry K.W."/>
            <person name="Condon B.J."/>
            <person name="Copeland A.C."/>
            <person name="Dhillon B."/>
            <person name="Glaser F."/>
            <person name="Hesse C.N."/>
            <person name="Kosti I."/>
            <person name="LaButti K."/>
            <person name="Lindquist E.A."/>
            <person name="Lucas S."/>
            <person name="Salamov A.A."/>
            <person name="Bradshaw R.E."/>
            <person name="Ciuffetti L."/>
            <person name="Hamelin R.C."/>
            <person name="Kema G.H.J."/>
            <person name="Lawrence C."/>
            <person name="Scott J.A."/>
            <person name="Spatafora J.W."/>
            <person name="Turgeon B.G."/>
            <person name="de Wit P.J.G.M."/>
            <person name="Zhong S."/>
            <person name="Goodwin S.B."/>
            <person name="Grigoriev I.V."/>
        </authorList>
    </citation>
    <scope>NUCLEOTIDE SEQUENCE [LARGE SCALE GENOMIC DNA]</scope>
    <source>
        <strain evidence="6 7">SO2202</strain>
    </source>
</reference>
<comment type="subcellular location">
    <subcellularLocation>
        <location evidence="1">Membrane</location>
        <topology evidence="1">Multi-pass membrane protein</topology>
    </subcellularLocation>
</comment>
<evidence type="ECO:0000313" key="7">
    <source>
        <dbReference type="Proteomes" id="UP000016931"/>
    </source>
</evidence>
<keyword evidence="4 5" id="KW-0472">Membrane</keyword>
<dbReference type="Proteomes" id="UP000016931">
    <property type="component" value="Unassembled WGS sequence"/>
</dbReference>
<feature type="transmembrane region" description="Helical" evidence="5">
    <location>
        <begin position="29"/>
        <end position="49"/>
    </location>
</feature>
<dbReference type="InterPro" id="IPR036259">
    <property type="entry name" value="MFS_trans_sf"/>
</dbReference>
<dbReference type="OMA" id="LICMSAS"/>
<dbReference type="PANTHER" id="PTHR48022:SF5">
    <property type="entry name" value="ALPHA-GLUCOSIDES PERMEASE MPH2-RELATED"/>
    <property type="match status" value="1"/>
</dbReference>
<dbReference type="GO" id="GO:0005351">
    <property type="term" value="F:carbohydrate:proton symporter activity"/>
    <property type="evidence" value="ECO:0007669"/>
    <property type="project" value="TreeGrafter"/>
</dbReference>
<dbReference type="GeneID" id="27905426"/>
<dbReference type="Pfam" id="PF00083">
    <property type="entry name" value="Sugar_tr"/>
    <property type="match status" value="1"/>
</dbReference>
<dbReference type="SUPFAM" id="SSF103473">
    <property type="entry name" value="MFS general substrate transporter"/>
    <property type="match status" value="1"/>
</dbReference>
<dbReference type="RefSeq" id="XP_016758200.1">
    <property type="nucleotide sequence ID" value="XM_016908289.1"/>
</dbReference>
<dbReference type="PANTHER" id="PTHR48022">
    <property type="entry name" value="PLASTIDIC GLUCOSE TRANSPORTER 4"/>
    <property type="match status" value="1"/>
</dbReference>
<dbReference type="InterPro" id="IPR005828">
    <property type="entry name" value="MFS_sugar_transport-like"/>
</dbReference>
<accession>M3CZL6</accession>
<dbReference type="eggNOG" id="KOG0254">
    <property type="taxonomic scope" value="Eukaryota"/>
</dbReference>
<name>M3CZL6_SPHMS</name>
<organism evidence="6 7">
    <name type="scientific">Sphaerulina musiva (strain SO2202)</name>
    <name type="common">Poplar stem canker fungus</name>
    <name type="synonym">Septoria musiva</name>
    <dbReference type="NCBI Taxonomy" id="692275"/>
    <lineage>
        <taxon>Eukaryota</taxon>
        <taxon>Fungi</taxon>
        <taxon>Dikarya</taxon>
        <taxon>Ascomycota</taxon>
        <taxon>Pezizomycotina</taxon>
        <taxon>Dothideomycetes</taxon>
        <taxon>Dothideomycetidae</taxon>
        <taxon>Mycosphaerellales</taxon>
        <taxon>Mycosphaerellaceae</taxon>
        <taxon>Sphaerulina</taxon>
    </lineage>
</organism>
<dbReference type="InterPro" id="IPR050360">
    <property type="entry name" value="MFS_Sugar_Transporters"/>
</dbReference>
<feature type="non-terminal residue" evidence="6">
    <location>
        <position position="143"/>
    </location>
</feature>
<feature type="transmembrane region" description="Helical" evidence="5">
    <location>
        <begin position="61"/>
        <end position="78"/>
    </location>
</feature>
<keyword evidence="7" id="KW-1185">Reference proteome</keyword>
<feature type="transmembrane region" description="Helical" evidence="5">
    <location>
        <begin position="90"/>
        <end position="112"/>
    </location>
</feature>
<gene>
    <name evidence="6" type="ORF">SEPMUDRAFT_17060</name>
</gene>
<proteinExistence type="predicted"/>
<evidence type="ECO:0000313" key="6">
    <source>
        <dbReference type="EMBL" id="EMF10079.1"/>
    </source>
</evidence>
<dbReference type="Gene3D" id="1.20.1250.20">
    <property type="entry name" value="MFS general substrate transporter like domains"/>
    <property type="match status" value="1"/>
</dbReference>
<dbReference type="EMBL" id="KB456268">
    <property type="protein sequence ID" value="EMF10079.1"/>
    <property type="molecule type" value="Genomic_DNA"/>
</dbReference>
<evidence type="ECO:0000256" key="4">
    <source>
        <dbReference type="ARBA" id="ARBA00023136"/>
    </source>
</evidence>
<dbReference type="OrthoDB" id="3924743at2759"/>
<evidence type="ECO:0000256" key="1">
    <source>
        <dbReference type="ARBA" id="ARBA00004141"/>
    </source>
</evidence>
<protein>
    <recommendedName>
        <fullName evidence="8">General substrate transporter</fullName>
    </recommendedName>
</protein>
<keyword evidence="2 5" id="KW-0812">Transmembrane</keyword>
<sequence length="143" mass="15985">LFFTLVVVGFCGLASQGNNSAIQWTIGSMLLLFTFIYNCTVGPVCYALVAEMPSTRLRQKTVVLARSVFQIGGMLANILTTRQLNPDGWNWGPCSAFFWAGTGFVMLVWSFLRLPEPKGRTYAELDVLFEMRVSARLFRTTVV</sequence>
<dbReference type="AlphaFoldDB" id="M3CZL6"/>
<evidence type="ECO:0000256" key="2">
    <source>
        <dbReference type="ARBA" id="ARBA00022692"/>
    </source>
</evidence>